<accession>A0A2T0AH50</accession>
<comment type="caution">
    <text evidence="2">The sequence shown here is derived from an EMBL/GenBank/DDBJ whole genome shotgun (WGS) entry which is preliminary data.</text>
</comment>
<dbReference type="AlphaFoldDB" id="A0A2T0AH50"/>
<feature type="compositionally biased region" description="Low complexity" evidence="1">
    <location>
        <begin position="47"/>
        <end position="58"/>
    </location>
</feature>
<name>A0A2T0AH50_RHOTO</name>
<feature type="compositionally biased region" description="Low complexity" evidence="1">
    <location>
        <begin position="131"/>
        <end position="158"/>
    </location>
</feature>
<reference evidence="2 3" key="1">
    <citation type="journal article" date="2018" name="Elife">
        <title>Functional genomics of lipid metabolism in the oleaginous yeast Rhodosporidium toruloides.</title>
        <authorList>
            <person name="Coradetti S.T."/>
            <person name="Pinel D."/>
            <person name="Geiselman G."/>
            <person name="Ito M."/>
            <person name="Mondo S."/>
            <person name="Reilly M.C."/>
            <person name="Cheng Y.F."/>
            <person name="Bauer S."/>
            <person name="Grigoriev I."/>
            <person name="Gladden J.M."/>
            <person name="Simmons B.A."/>
            <person name="Brem R."/>
            <person name="Arkin A.P."/>
            <person name="Skerker J.M."/>
        </authorList>
    </citation>
    <scope>NUCLEOTIDE SEQUENCE [LARGE SCALE GENOMIC DNA]</scope>
    <source>
        <strain evidence="2 3">NBRC 0880</strain>
    </source>
</reference>
<gene>
    <name evidence="2" type="ORF">AAT19DRAFT_8390</name>
</gene>
<dbReference type="Proteomes" id="UP000239560">
    <property type="component" value="Unassembled WGS sequence"/>
</dbReference>
<feature type="region of interest" description="Disordered" evidence="1">
    <location>
        <begin position="1"/>
        <end position="20"/>
    </location>
</feature>
<dbReference type="EMBL" id="LCTV02000001">
    <property type="protein sequence ID" value="PRQ77322.1"/>
    <property type="molecule type" value="Genomic_DNA"/>
</dbReference>
<sequence>MASHDSRPLPDGWIEQYDSNHQRTFWVDTKATPPRSIWTHPLDDPEYQSSQRGSSSGYAPPPGPPPSHHSSNGYPTDKPSSSPAPPVGSNQSPAPHQQQSTSSYAGDNKKSSGGGLFGKLKSKLDSKMSAQGRPPQQYAHQQQGYAGQPMYGQPQQPVYGGGDEPGPHAWRRSARWCLARRCTRRLAA</sequence>
<organism evidence="2 3">
    <name type="scientific">Rhodotorula toruloides</name>
    <name type="common">Yeast</name>
    <name type="synonym">Rhodosporidium toruloides</name>
    <dbReference type="NCBI Taxonomy" id="5286"/>
    <lineage>
        <taxon>Eukaryota</taxon>
        <taxon>Fungi</taxon>
        <taxon>Dikarya</taxon>
        <taxon>Basidiomycota</taxon>
        <taxon>Pucciniomycotina</taxon>
        <taxon>Microbotryomycetes</taxon>
        <taxon>Sporidiobolales</taxon>
        <taxon>Sporidiobolaceae</taxon>
        <taxon>Rhodotorula</taxon>
    </lineage>
</organism>
<feature type="compositionally biased region" description="Polar residues" evidence="1">
    <location>
        <begin position="88"/>
        <end position="105"/>
    </location>
</feature>
<proteinExistence type="predicted"/>
<feature type="region of interest" description="Disordered" evidence="1">
    <location>
        <begin position="28"/>
        <end position="169"/>
    </location>
</feature>
<dbReference type="SUPFAM" id="SSF51045">
    <property type="entry name" value="WW domain"/>
    <property type="match status" value="1"/>
</dbReference>
<dbReference type="InterPro" id="IPR036020">
    <property type="entry name" value="WW_dom_sf"/>
</dbReference>
<dbReference type="Gene3D" id="2.20.70.10">
    <property type="match status" value="1"/>
</dbReference>
<evidence type="ECO:0000313" key="2">
    <source>
        <dbReference type="EMBL" id="PRQ77322.1"/>
    </source>
</evidence>
<evidence type="ECO:0000256" key="1">
    <source>
        <dbReference type="SAM" id="MobiDB-lite"/>
    </source>
</evidence>
<dbReference type="OrthoDB" id="2367685at2759"/>
<evidence type="ECO:0000313" key="3">
    <source>
        <dbReference type="Proteomes" id="UP000239560"/>
    </source>
</evidence>
<protein>
    <submittedName>
        <fullName evidence="2">Uncharacterized protein</fullName>
    </submittedName>
</protein>